<accession>A0A841EIT6</accession>
<dbReference type="GO" id="GO:0020037">
    <property type="term" value="F:heme binding"/>
    <property type="evidence" value="ECO:0007669"/>
    <property type="project" value="UniProtKB-UniRule"/>
</dbReference>
<dbReference type="GO" id="GO:0005829">
    <property type="term" value="C:cytosol"/>
    <property type="evidence" value="ECO:0007669"/>
    <property type="project" value="TreeGrafter"/>
</dbReference>
<dbReference type="PRINTS" id="PR00067">
    <property type="entry name" value="CATALASE"/>
</dbReference>
<feature type="binding site" evidence="13">
    <location>
        <position position="372"/>
    </location>
    <ligand>
        <name>heme</name>
        <dbReference type="ChEBI" id="CHEBI:30413"/>
    </ligand>
</feature>
<dbReference type="Gene3D" id="3.40.50.880">
    <property type="match status" value="1"/>
</dbReference>
<reference evidence="18 19" key="1">
    <citation type="submission" date="2020-08" db="EMBL/GenBank/DDBJ databases">
        <title>Sequencing the genomes of 1000 actinobacteria strains.</title>
        <authorList>
            <person name="Klenk H.-P."/>
        </authorList>
    </citation>
    <scope>NUCLEOTIDE SEQUENCE [LARGE SCALE GENOMIC DNA]</scope>
    <source>
        <strain evidence="18 19">DSM 44593</strain>
    </source>
</reference>
<dbReference type="PIRSF" id="PIRSF038927">
    <property type="entry name" value="Catalase_clade2"/>
    <property type="match status" value="1"/>
</dbReference>
<dbReference type="InterPro" id="IPR011614">
    <property type="entry name" value="Catalase_core"/>
</dbReference>
<keyword evidence="9 10" id="KW-0376">Hydrogen peroxide</keyword>
<dbReference type="InterPro" id="IPR018028">
    <property type="entry name" value="Catalase"/>
</dbReference>
<dbReference type="InterPro" id="IPR002226">
    <property type="entry name" value="Catalase_haem_BS"/>
</dbReference>
<evidence type="ECO:0000256" key="2">
    <source>
        <dbReference type="ARBA" id="ARBA00010660"/>
    </source>
</evidence>
<dbReference type="Proteomes" id="UP000578077">
    <property type="component" value="Unassembled WGS sequence"/>
</dbReference>
<dbReference type="Gene3D" id="1.20.1370.20">
    <property type="match status" value="1"/>
</dbReference>
<evidence type="ECO:0000256" key="12">
    <source>
        <dbReference type="PIRSR" id="PIRSR038927-2"/>
    </source>
</evidence>
<dbReference type="GO" id="GO:0046872">
    <property type="term" value="F:metal ion binding"/>
    <property type="evidence" value="ECO:0007669"/>
    <property type="project" value="UniProtKB-KW"/>
</dbReference>
<evidence type="ECO:0000256" key="15">
    <source>
        <dbReference type="RuleBase" id="RU000498"/>
    </source>
</evidence>
<comment type="cofactor">
    <cofactor evidence="1 10 12">
        <name>heme</name>
        <dbReference type="ChEBI" id="CHEBI:30413"/>
    </cofactor>
</comment>
<evidence type="ECO:0000256" key="10">
    <source>
        <dbReference type="PIRNR" id="PIRNR038927"/>
    </source>
</evidence>
<dbReference type="EC" id="1.11.1.6" evidence="3 10"/>
<evidence type="ECO:0000256" key="4">
    <source>
        <dbReference type="ARBA" id="ARBA00022559"/>
    </source>
</evidence>
<dbReference type="InterPro" id="IPR041399">
    <property type="entry name" value="Catalase_large_C"/>
</dbReference>
<evidence type="ECO:0000256" key="11">
    <source>
        <dbReference type="PIRSR" id="PIRSR038927-1"/>
    </source>
</evidence>
<feature type="active site" evidence="11">
    <location>
        <position position="151"/>
    </location>
</feature>
<dbReference type="GO" id="GO:0042744">
    <property type="term" value="P:hydrogen peroxide catabolic process"/>
    <property type="evidence" value="ECO:0007669"/>
    <property type="project" value="UniProtKB-UniRule"/>
</dbReference>
<evidence type="ECO:0000256" key="9">
    <source>
        <dbReference type="ARBA" id="ARBA00023324"/>
    </source>
</evidence>
<evidence type="ECO:0000256" key="13">
    <source>
        <dbReference type="PIRSR" id="PIRSR038927-3"/>
    </source>
</evidence>
<feature type="region of interest" description="Disordered" evidence="16">
    <location>
        <begin position="1"/>
        <end position="51"/>
    </location>
</feature>
<evidence type="ECO:0000256" key="8">
    <source>
        <dbReference type="ARBA" id="ARBA00023004"/>
    </source>
</evidence>
<dbReference type="InterPro" id="IPR024712">
    <property type="entry name" value="Catalase_clade2"/>
</dbReference>
<dbReference type="AlphaFoldDB" id="A0A841EIT6"/>
<dbReference type="InterPro" id="IPR024708">
    <property type="entry name" value="Catalase_AS"/>
</dbReference>
<keyword evidence="7 10" id="KW-0560">Oxidoreductase</keyword>
<feature type="active site" evidence="11">
    <location>
        <position position="78"/>
    </location>
</feature>
<evidence type="ECO:0000256" key="6">
    <source>
        <dbReference type="ARBA" id="ARBA00022723"/>
    </source>
</evidence>
<dbReference type="InterPro" id="IPR010582">
    <property type="entry name" value="Catalase_immune_responsive"/>
</dbReference>
<dbReference type="SMART" id="SM01060">
    <property type="entry name" value="Catalase"/>
    <property type="match status" value="1"/>
</dbReference>
<keyword evidence="8 10" id="KW-0408">Iron</keyword>
<evidence type="ECO:0000256" key="7">
    <source>
        <dbReference type="ARBA" id="ARBA00023002"/>
    </source>
</evidence>
<feature type="binding site" evidence="13">
    <location>
        <position position="115"/>
    </location>
    <ligand>
        <name>heme</name>
        <dbReference type="ChEBI" id="CHEBI:30413"/>
    </ligand>
</feature>
<dbReference type="PROSITE" id="PS00437">
    <property type="entry name" value="CATALASE_1"/>
    <property type="match status" value="1"/>
</dbReference>
<dbReference type="CDD" id="cd03132">
    <property type="entry name" value="GATase1_catalase"/>
    <property type="match status" value="1"/>
</dbReference>
<dbReference type="PANTHER" id="PTHR42821">
    <property type="entry name" value="CATALASE"/>
    <property type="match status" value="1"/>
</dbReference>
<evidence type="ECO:0000256" key="3">
    <source>
        <dbReference type="ARBA" id="ARBA00012314"/>
    </source>
</evidence>
<name>A0A841EIT6_9ACTN</name>
<dbReference type="Pfam" id="PF18011">
    <property type="entry name" value="Catalase_C"/>
    <property type="match status" value="1"/>
</dbReference>
<feature type="region of interest" description="Disordered" evidence="16">
    <location>
        <begin position="511"/>
        <end position="532"/>
    </location>
</feature>
<evidence type="ECO:0000313" key="19">
    <source>
        <dbReference type="Proteomes" id="UP000578077"/>
    </source>
</evidence>
<evidence type="ECO:0000256" key="14">
    <source>
        <dbReference type="PIRSR" id="PIRSR038927-4"/>
    </source>
</evidence>
<sequence>MSEFSRGQEPAGDEKDRRLDQVRDDSDRALTTNTGVRVDDTDNSLSAGERGPTLMEDFHFREKVTHFDHERIPERVVHARGAGAYGYFQVYESLAHYTRADFLTDPQLRTPVFVRFSTVAGSRGSSDTVRDVRGFATKFYTREGNYDLVGNNMPVFFIQDGIKFPDFVHAVKPEPHNEIPQAQSAHDTLWDFVGLQPETLHMMMWLMSDRAVPRSYRMMQGFGVHTFRLVDERGDGTFVKFHWTPLLGTHSLVWDETQKIGGKDPDFNRRDLWEAIEQGQYPEYELGVQLIPESREFDFDVDLLDPTKLIPEEDVPVTPVGKMVLDRNPDNFFAETEQIAFHTANVVPGIDFTNDPLLQARNFSYLDTQLIRLGGPNFQQLPVNRPVAEVSNNQRDGFNQHTLHRGRTSYFPNSLGSGCPYLGEAPYSHYQERVDGATIRKRSESFADHYSQATLFLNSLSGWERAHLTSAFQFELGKCATMAVRERVVEHLDAVDHTLARAVAQGIGVAPPATEQAPNHGRSSPALSQANSRTDTVYSRRIAVLADEGVDAAAVTGFREAMAAQGAAVEVLAPDEGRLGAADGQSLVVDRALHTMSSVLYDAVVVAGGASSAASLARNGLALNYVAEAFKHAKPVAALHEGVGVLEAAPLPPLRLAGDGETGVSDQGVLTHRGSDPGGFHTAFTRVLAGHRVWDRDTARVPA</sequence>
<gene>
    <name evidence="18" type="ORF">HNR25_004782</name>
</gene>
<evidence type="ECO:0000313" key="18">
    <source>
        <dbReference type="EMBL" id="MBB6000953.1"/>
    </source>
</evidence>
<dbReference type="InterPro" id="IPR029062">
    <property type="entry name" value="Class_I_gatase-like"/>
</dbReference>
<feature type="binding site" evidence="13">
    <location>
        <position position="75"/>
    </location>
    <ligand>
        <name>heme</name>
        <dbReference type="ChEBI" id="CHEBI:30413"/>
    </ligand>
</feature>
<comment type="function">
    <text evidence="10">Decomposes hydrogen peroxide into water and oxygen; serves to protect cells from the toxic effects of hydrogen peroxide.</text>
</comment>
<feature type="binding site" evidence="13">
    <location>
        <position position="164"/>
    </location>
    <ligand>
        <name>heme</name>
        <dbReference type="ChEBI" id="CHEBI:30413"/>
    </ligand>
</feature>
<feature type="cross-link" description="3'-histidyl-3-tyrosine (His-Tyr)" evidence="14">
    <location>
        <begin position="342"/>
        <end position="365"/>
    </location>
</feature>
<feature type="domain" description="Catalase core" evidence="17">
    <location>
        <begin position="31"/>
        <end position="419"/>
    </location>
</feature>
<dbReference type="GO" id="GO:0004096">
    <property type="term" value="F:catalase activity"/>
    <property type="evidence" value="ECO:0007669"/>
    <property type="project" value="UniProtKB-UniRule"/>
</dbReference>
<organism evidence="18 19">
    <name type="scientific">Streptomonospora salina</name>
    <dbReference type="NCBI Taxonomy" id="104205"/>
    <lineage>
        <taxon>Bacteria</taxon>
        <taxon>Bacillati</taxon>
        <taxon>Actinomycetota</taxon>
        <taxon>Actinomycetes</taxon>
        <taxon>Streptosporangiales</taxon>
        <taxon>Nocardiopsidaceae</taxon>
        <taxon>Streptomonospora</taxon>
    </lineage>
</organism>
<feature type="binding site" evidence="13">
    <location>
        <position position="361"/>
    </location>
    <ligand>
        <name>heme</name>
        <dbReference type="ChEBI" id="CHEBI:30413"/>
    </ligand>
</feature>
<evidence type="ECO:0000256" key="5">
    <source>
        <dbReference type="ARBA" id="ARBA00022617"/>
    </source>
</evidence>
<dbReference type="PROSITE" id="PS51402">
    <property type="entry name" value="CATALASE_3"/>
    <property type="match status" value="1"/>
</dbReference>
<dbReference type="Pfam" id="PF06628">
    <property type="entry name" value="Catalase-rel"/>
    <property type="match status" value="1"/>
</dbReference>
<keyword evidence="6 10" id="KW-0479">Metal-binding</keyword>
<comment type="catalytic activity">
    <reaction evidence="10 15">
        <text>2 H2O2 = O2 + 2 H2O</text>
        <dbReference type="Rhea" id="RHEA:20309"/>
        <dbReference type="ChEBI" id="CHEBI:15377"/>
        <dbReference type="ChEBI" id="CHEBI:15379"/>
        <dbReference type="ChEBI" id="CHEBI:16240"/>
        <dbReference type="EC" id="1.11.1.6"/>
    </reaction>
</comment>
<dbReference type="GO" id="GO:0006979">
    <property type="term" value="P:response to oxidative stress"/>
    <property type="evidence" value="ECO:0007669"/>
    <property type="project" value="InterPro"/>
</dbReference>
<dbReference type="SUPFAM" id="SSF56634">
    <property type="entry name" value="Heme-dependent catalase-like"/>
    <property type="match status" value="1"/>
</dbReference>
<keyword evidence="4 10" id="KW-0575">Peroxidase</keyword>
<evidence type="ECO:0000256" key="16">
    <source>
        <dbReference type="SAM" id="MobiDB-lite"/>
    </source>
</evidence>
<dbReference type="EMBL" id="JACHLY010000002">
    <property type="protein sequence ID" value="MBB6000953.1"/>
    <property type="molecule type" value="Genomic_DNA"/>
</dbReference>
<dbReference type="Gene3D" id="2.40.180.10">
    <property type="entry name" value="Catalase core domain"/>
    <property type="match status" value="1"/>
</dbReference>
<protein>
    <recommendedName>
        <fullName evidence="3 10">Catalase</fullName>
        <ecNumber evidence="3 10">1.11.1.6</ecNumber>
    </recommendedName>
</protein>
<feature type="compositionally biased region" description="Basic and acidic residues" evidence="16">
    <location>
        <begin position="12"/>
        <end position="28"/>
    </location>
</feature>
<dbReference type="InterPro" id="IPR043156">
    <property type="entry name" value="Catalase_clade2_helical"/>
</dbReference>
<evidence type="ECO:0000259" key="17">
    <source>
        <dbReference type="SMART" id="SM01060"/>
    </source>
</evidence>
<dbReference type="InterPro" id="IPR020835">
    <property type="entry name" value="Catalase_sf"/>
</dbReference>
<feature type="binding site" description="axial binding residue" evidence="12">
    <location>
        <position position="365"/>
    </location>
    <ligand>
        <name>heme</name>
        <dbReference type="ChEBI" id="CHEBI:30413"/>
    </ligand>
    <ligandPart>
        <name>Fe</name>
        <dbReference type="ChEBI" id="CHEBI:18248"/>
    </ligandPart>
</feature>
<dbReference type="RefSeq" id="WP_184639880.1">
    <property type="nucleotide sequence ID" value="NZ_BAABKT010000018.1"/>
</dbReference>
<dbReference type="FunFam" id="2.40.180.10:FF:000003">
    <property type="entry name" value="Catalase"/>
    <property type="match status" value="1"/>
</dbReference>
<evidence type="ECO:0000256" key="1">
    <source>
        <dbReference type="ARBA" id="ARBA00001971"/>
    </source>
</evidence>
<keyword evidence="19" id="KW-1185">Reference proteome</keyword>
<dbReference type="Pfam" id="PF00199">
    <property type="entry name" value="Catalase"/>
    <property type="match status" value="1"/>
</dbReference>
<proteinExistence type="inferred from homology"/>
<feature type="compositionally biased region" description="Polar residues" evidence="16">
    <location>
        <begin position="521"/>
        <end position="532"/>
    </location>
</feature>
<keyword evidence="5 10" id="KW-0349">Heme</keyword>
<dbReference type="PANTHER" id="PTHR42821:SF1">
    <property type="entry name" value="CATALASE-B"/>
    <property type="match status" value="1"/>
</dbReference>
<dbReference type="PROSITE" id="PS00438">
    <property type="entry name" value="CATALASE_2"/>
    <property type="match status" value="1"/>
</dbReference>
<comment type="caution">
    <text evidence="18">The sequence shown here is derived from an EMBL/GenBank/DDBJ whole genome shotgun (WGS) entry which is preliminary data.</text>
</comment>
<dbReference type="SUPFAM" id="SSF52317">
    <property type="entry name" value="Class I glutamine amidotransferase-like"/>
    <property type="match status" value="1"/>
</dbReference>
<comment type="similarity">
    <text evidence="2">Belongs to the catalase family. HPII subfamily.</text>
</comment>